<dbReference type="Proteomes" id="UP000887565">
    <property type="component" value="Unplaced"/>
</dbReference>
<sequence>MKGHWYCIRTSLSPSWASLTIRPELDYPMLCCQLGCKWLLPNGEQTTHLPSMVEKYFENDNIYAPRRLCLFTTMTNANLYTKK</sequence>
<dbReference type="WBParaSite" id="nRc.2.0.1.t06752-RA">
    <property type="protein sequence ID" value="nRc.2.0.1.t06752-RA"/>
    <property type="gene ID" value="nRc.2.0.1.g06752"/>
</dbReference>
<name>A0A915HYV4_ROMCU</name>
<proteinExistence type="predicted"/>
<organism evidence="1 2">
    <name type="scientific">Romanomermis culicivorax</name>
    <name type="common">Nematode worm</name>
    <dbReference type="NCBI Taxonomy" id="13658"/>
    <lineage>
        <taxon>Eukaryota</taxon>
        <taxon>Metazoa</taxon>
        <taxon>Ecdysozoa</taxon>
        <taxon>Nematoda</taxon>
        <taxon>Enoplea</taxon>
        <taxon>Dorylaimia</taxon>
        <taxon>Mermithida</taxon>
        <taxon>Mermithoidea</taxon>
        <taxon>Mermithidae</taxon>
        <taxon>Romanomermis</taxon>
    </lineage>
</organism>
<keyword evidence="1" id="KW-1185">Reference proteome</keyword>
<accession>A0A915HYV4</accession>
<dbReference type="AlphaFoldDB" id="A0A915HYV4"/>
<evidence type="ECO:0000313" key="1">
    <source>
        <dbReference type="Proteomes" id="UP000887565"/>
    </source>
</evidence>
<evidence type="ECO:0000313" key="2">
    <source>
        <dbReference type="WBParaSite" id="nRc.2.0.1.t06752-RA"/>
    </source>
</evidence>
<reference evidence="2" key="1">
    <citation type="submission" date="2022-11" db="UniProtKB">
        <authorList>
            <consortium name="WormBaseParasite"/>
        </authorList>
    </citation>
    <scope>IDENTIFICATION</scope>
</reference>
<protein>
    <submittedName>
        <fullName evidence="2">Uncharacterized protein</fullName>
    </submittedName>
</protein>